<accession>A0ABQ9ZMN6</accession>
<sequence>MVASRCRLRRRPRRGIGTTYNMGIRRQKIIGPRLVAILTIQVAHLTSHIIGTISCADLGRTINLINVKFIA</sequence>
<organism evidence="1 2">
    <name type="scientific">Daphnia magna</name>
    <dbReference type="NCBI Taxonomy" id="35525"/>
    <lineage>
        <taxon>Eukaryota</taxon>
        <taxon>Metazoa</taxon>
        <taxon>Ecdysozoa</taxon>
        <taxon>Arthropoda</taxon>
        <taxon>Crustacea</taxon>
        <taxon>Branchiopoda</taxon>
        <taxon>Diplostraca</taxon>
        <taxon>Cladocera</taxon>
        <taxon>Anomopoda</taxon>
        <taxon>Daphniidae</taxon>
        <taxon>Daphnia</taxon>
    </lineage>
</organism>
<keyword evidence="2" id="KW-1185">Reference proteome</keyword>
<proteinExistence type="predicted"/>
<name>A0ABQ9ZMN6_9CRUS</name>
<evidence type="ECO:0000313" key="2">
    <source>
        <dbReference type="Proteomes" id="UP001234178"/>
    </source>
</evidence>
<gene>
    <name evidence="1" type="ORF">OUZ56_026729</name>
</gene>
<reference evidence="1 2" key="1">
    <citation type="journal article" date="2023" name="Nucleic Acids Res.">
        <title>The hologenome of Daphnia magna reveals possible DNA methylation and microbiome-mediated evolution of the host genome.</title>
        <authorList>
            <person name="Chaturvedi A."/>
            <person name="Li X."/>
            <person name="Dhandapani V."/>
            <person name="Marshall H."/>
            <person name="Kissane S."/>
            <person name="Cuenca-Cambronero M."/>
            <person name="Asole G."/>
            <person name="Calvet F."/>
            <person name="Ruiz-Romero M."/>
            <person name="Marangio P."/>
            <person name="Guigo R."/>
            <person name="Rago D."/>
            <person name="Mirbahai L."/>
            <person name="Eastwood N."/>
            <person name="Colbourne J.K."/>
            <person name="Zhou J."/>
            <person name="Mallon E."/>
            <person name="Orsini L."/>
        </authorList>
    </citation>
    <scope>NUCLEOTIDE SEQUENCE [LARGE SCALE GENOMIC DNA]</scope>
    <source>
        <strain evidence="1">LRV0_1</strain>
    </source>
</reference>
<dbReference type="EMBL" id="JAOYFB010000004">
    <property type="protein sequence ID" value="KAK4014197.1"/>
    <property type="molecule type" value="Genomic_DNA"/>
</dbReference>
<dbReference type="Proteomes" id="UP001234178">
    <property type="component" value="Unassembled WGS sequence"/>
</dbReference>
<comment type="caution">
    <text evidence="1">The sequence shown here is derived from an EMBL/GenBank/DDBJ whole genome shotgun (WGS) entry which is preliminary data.</text>
</comment>
<evidence type="ECO:0000313" key="1">
    <source>
        <dbReference type="EMBL" id="KAK4014197.1"/>
    </source>
</evidence>
<protein>
    <submittedName>
        <fullName evidence="1">Uncharacterized protein</fullName>
    </submittedName>
</protein>